<dbReference type="SUPFAM" id="SSF53649">
    <property type="entry name" value="Alkaline phosphatase-like"/>
    <property type="match status" value="1"/>
</dbReference>
<dbReference type="EMBL" id="ACHG01000020">
    <property type="protein sequence ID" value="EEI66438.1"/>
    <property type="molecule type" value="Genomic_DNA"/>
</dbReference>
<accession>A0A8D9S663</accession>
<name>A0A8D9S663_LIMRT</name>
<comment type="caution">
    <text evidence="1">The sequence shown here is derived from an EMBL/GenBank/DDBJ whole genome shotgun (WGS) entry which is preliminary data.</text>
</comment>
<evidence type="ECO:0000313" key="1">
    <source>
        <dbReference type="EMBL" id="EEI66438.1"/>
    </source>
</evidence>
<gene>
    <name evidence="1" type="ORF">HMPREF0534_0242</name>
</gene>
<dbReference type="AlphaFoldDB" id="A0A8D9S663"/>
<protein>
    <submittedName>
        <fullName evidence="1">Uncharacterized protein</fullName>
    </submittedName>
</protein>
<dbReference type="Gene3D" id="3.40.720.10">
    <property type="entry name" value="Alkaline Phosphatase, subunit A"/>
    <property type="match status" value="1"/>
</dbReference>
<reference evidence="1 2" key="1">
    <citation type="submission" date="2009-01" db="EMBL/GenBank/DDBJ databases">
        <authorList>
            <person name="Qin X."/>
            <person name="Bachman B."/>
            <person name="Battles P."/>
            <person name="Bell A."/>
            <person name="Bess C."/>
            <person name="Bickham C."/>
            <person name="Chaboub L."/>
            <person name="Chen D."/>
            <person name="Coyle M."/>
            <person name="Deiros D.R."/>
            <person name="Dinh H."/>
            <person name="Forbes L."/>
            <person name="Fowler G."/>
            <person name="Francisco L."/>
            <person name="Fu Q."/>
            <person name="Gubbala S."/>
            <person name="Hale W."/>
            <person name="Han Y."/>
            <person name="Hemphill L."/>
            <person name="Highlander S.K."/>
            <person name="Hirani K."/>
            <person name="Hogues M."/>
            <person name="Jackson L."/>
            <person name="Jakkamsetti A."/>
            <person name="Javaid M."/>
            <person name="Jiang H."/>
            <person name="Korchina V."/>
            <person name="Kovar C."/>
            <person name="Lara F."/>
            <person name="Lee S."/>
            <person name="Mata R."/>
            <person name="Mathew T."/>
            <person name="Moen C."/>
            <person name="Morales K."/>
            <person name="Munidasa M."/>
            <person name="Nazareth L."/>
            <person name="Ngo R."/>
            <person name="Nguyen L."/>
            <person name="Okwuonu G."/>
            <person name="Ongeri F."/>
            <person name="Patil S."/>
            <person name="Petrosino J."/>
            <person name="Pham C."/>
            <person name="Pham P."/>
            <person name="Pu L.-L."/>
            <person name="Puazo M."/>
            <person name="Raj R."/>
            <person name="Reid J."/>
            <person name="Rouhana J."/>
            <person name="Saada N."/>
            <person name="Shang Y."/>
            <person name="Simmons D."/>
            <person name="Thornton R."/>
            <person name="Warren J."/>
            <person name="Weissenberger G."/>
            <person name="Zhang J."/>
            <person name="Zhang L."/>
            <person name="Zhou C."/>
            <person name="Zhu D."/>
            <person name="Muzny D."/>
            <person name="Worley K."/>
            <person name="Gibbs R."/>
        </authorList>
    </citation>
    <scope>NUCLEOTIDE SEQUENCE [LARGE SCALE GENOMIC DNA]</scope>
    <source>
        <strain evidence="1 2">CF48-3A</strain>
    </source>
</reference>
<sequence length="67" mass="7854">MIVISLDSLGFRDLNELRQLTPTLADLIEKGTWVKKVEGIFPTLTYPSHPIPYFDYYWSVSGRTWNY</sequence>
<dbReference type="Pfam" id="PF01663">
    <property type="entry name" value="Phosphodiest"/>
    <property type="match status" value="1"/>
</dbReference>
<dbReference type="InterPro" id="IPR017850">
    <property type="entry name" value="Alkaline_phosphatase_core_sf"/>
</dbReference>
<proteinExistence type="predicted"/>
<organism evidence="1 2">
    <name type="scientific">Limosilactobacillus reuteri CF48-3A</name>
    <dbReference type="NCBI Taxonomy" id="525341"/>
    <lineage>
        <taxon>Bacteria</taxon>
        <taxon>Bacillati</taxon>
        <taxon>Bacillota</taxon>
        <taxon>Bacilli</taxon>
        <taxon>Lactobacillales</taxon>
        <taxon>Lactobacillaceae</taxon>
        <taxon>Limosilactobacillus</taxon>
    </lineage>
</organism>
<dbReference type="Proteomes" id="UP000003419">
    <property type="component" value="Unassembled WGS sequence"/>
</dbReference>
<dbReference type="InterPro" id="IPR002591">
    <property type="entry name" value="Phosphodiest/P_Trfase"/>
</dbReference>
<evidence type="ECO:0000313" key="2">
    <source>
        <dbReference type="Proteomes" id="UP000003419"/>
    </source>
</evidence>